<feature type="signal peptide" evidence="1">
    <location>
        <begin position="1"/>
        <end position="24"/>
    </location>
</feature>
<comment type="caution">
    <text evidence="2">The sequence shown here is derived from an EMBL/GenBank/DDBJ whole genome shotgun (WGS) entry which is preliminary data.</text>
</comment>
<name>A0A552UYK4_9FLAO</name>
<accession>A0A552UYK4</accession>
<reference evidence="2 3" key="1">
    <citation type="submission" date="2019-07" db="EMBL/GenBank/DDBJ databases">
        <title>Flavobacterium sp. nov., isolated from glacier ice.</title>
        <authorList>
            <person name="Liu Q."/>
            <person name="Xin Y.-H."/>
        </authorList>
    </citation>
    <scope>NUCLEOTIDE SEQUENCE [LARGE SCALE GENOMIC DNA]</scope>
    <source>
        <strain evidence="2 3">ZT4R6</strain>
    </source>
</reference>
<sequence>MKMGSTFKSLMLGALLFVGGSAFAQKIEGSSNEAIDSYSQKFKLGIGVNAGLTTGEYFNWALGGDVRLQYDLTQKTSLTLTTGFTNLFGDEEIKDLGFIPAKAGFKAFVWEDRFYVLGEVGAGFAVTNGYDETTFLWAPGIGYASKYIDISLRYEGMNDFNADQIGLRLAYGFEL</sequence>
<keyword evidence="3" id="KW-1185">Reference proteome</keyword>
<proteinExistence type="predicted"/>
<evidence type="ECO:0000313" key="2">
    <source>
        <dbReference type="EMBL" id="TRW23304.1"/>
    </source>
</evidence>
<evidence type="ECO:0000256" key="1">
    <source>
        <dbReference type="SAM" id="SignalP"/>
    </source>
</evidence>
<dbReference type="RefSeq" id="WP_143374021.1">
    <property type="nucleotide sequence ID" value="NZ_VJVZ01000009.1"/>
</dbReference>
<dbReference type="Proteomes" id="UP000320643">
    <property type="component" value="Unassembled WGS sequence"/>
</dbReference>
<evidence type="ECO:0000313" key="3">
    <source>
        <dbReference type="Proteomes" id="UP000320643"/>
    </source>
</evidence>
<gene>
    <name evidence="2" type="ORF">FMM05_13995</name>
</gene>
<protein>
    <recommendedName>
        <fullName evidence="4">Outer membrane protein beta-barrel domain-containing protein</fullName>
    </recommendedName>
</protein>
<dbReference type="AlphaFoldDB" id="A0A552UYK4"/>
<dbReference type="OrthoDB" id="791021at2"/>
<keyword evidence="1" id="KW-0732">Signal</keyword>
<organism evidence="2 3">
    <name type="scientific">Flavobacterium zepuense</name>
    <dbReference type="NCBI Taxonomy" id="2593302"/>
    <lineage>
        <taxon>Bacteria</taxon>
        <taxon>Pseudomonadati</taxon>
        <taxon>Bacteroidota</taxon>
        <taxon>Flavobacteriia</taxon>
        <taxon>Flavobacteriales</taxon>
        <taxon>Flavobacteriaceae</taxon>
        <taxon>Flavobacterium</taxon>
    </lineage>
</organism>
<dbReference type="EMBL" id="VJVZ01000009">
    <property type="protein sequence ID" value="TRW23304.1"/>
    <property type="molecule type" value="Genomic_DNA"/>
</dbReference>
<evidence type="ECO:0008006" key="4">
    <source>
        <dbReference type="Google" id="ProtNLM"/>
    </source>
</evidence>
<feature type="chain" id="PRO_5022237434" description="Outer membrane protein beta-barrel domain-containing protein" evidence="1">
    <location>
        <begin position="25"/>
        <end position="175"/>
    </location>
</feature>